<evidence type="ECO:0000313" key="1">
    <source>
        <dbReference type="EMBL" id="KKL75619.1"/>
    </source>
</evidence>
<reference evidence="1" key="1">
    <citation type="journal article" date="2015" name="Nature">
        <title>Complex archaea that bridge the gap between prokaryotes and eukaryotes.</title>
        <authorList>
            <person name="Spang A."/>
            <person name="Saw J.H."/>
            <person name="Jorgensen S.L."/>
            <person name="Zaremba-Niedzwiedzka K."/>
            <person name="Martijn J."/>
            <person name="Lind A.E."/>
            <person name="van Eijk R."/>
            <person name="Schleper C."/>
            <person name="Guy L."/>
            <person name="Ettema T.J."/>
        </authorList>
    </citation>
    <scope>NUCLEOTIDE SEQUENCE</scope>
</reference>
<gene>
    <name evidence="1" type="ORF">LCGC14_2053070</name>
</gene>
<protein>
    <submittedName>
        <fullName evidence="1">Uncharacterized protein</fullName>
    </submittedName>
</protein>
<name>A0A0F9ENJ1_9ZZZZ</name>
<sequence>MALFILNPGTSPLGDFDCLDTDQASVLGGEIMVLDEAARSVSLTEKAAADVFDGYIADQISENAGAATRVIARIADTDDEASEVFYLADEGTSFYGVMLGQVIGNPVGLTTVGTNVGPHTMSGSGKVTLWDKPGLYAVSLDALDASVIPRTVGSNLWDTPLPGELLYRSGAGRICRVAEVATGANKIGTFVELTDRGSLVNTPARLVGAAEVWDRIKIQYFGAWFSSAAA</sequence>
<dbReference type="AlphaFoldDB" id="A0A0F9ENJ1"/>
<proteinExistence type="predicted"/>
<comment type="caution">
    <text evidence="1">The sequence shown here is derived from an EMBL/GenBank/DDBJ whole genome shotgun (WGS) entry which is preliminary data.</text>
</comment>
<organism evidence="1">
    <name type="scientific">marine sediment metagenome</name>
    <dbReference type="NCBI Taxonomy" id="412755"/>
    <lineage>
        <taxon>unclassified sequences</taxon>
        <taxon>metagenomes</taxon>
        <taxon>ecological metagenomes</taxon>
    </lineage>
</organism>
<accession>A0A0F9ENJ1</accession>
<dbReference type="EMBL" id="LAZR01024299">
    <property type="protein sequence ID" value="KKL75619.1"/>
    <property type="molecule type" value="Genomic_DNA"/>
</dbReference>